<keyword evidence="1" id="KW-0472">Membrane</keyword>
<name>A0A1M7DXB6_9RHOB</name>
<accession>A0A1M7DXB6</accession>
<dbReference type="CDD" id="cd00198">
    <property type="entry name" value="vWFA"/>
    <property type="match status" value="1"/>
</dbReference>
<dbReference type="InterPro" id="IPR002035">
    <property type="entry name" value="VWF_A"/>
</dbReference>
<dbReference type="PROSITE" id="PS50234">
    <property type="entry name" value="VWFA"/>
    <property type="match status" value="1"/>
</dbReference>
<keyword evidence="4" id="KW-1185">Reference proteome</keyword>
<dbReference type="Gene3D" id="3.40.50.410">
    <property type="entry name" value="von Willebrand factor, type A domain"/>
    <property type="match status" value="1"/>
</dbReference>
<dbReference type="Proteomes" id="UP000322545">
    <property type="component" value="Unassembled WGS sequence"/>
</dbReference>
<sequence length="614" mass="67092">MTGLGICPSIRKTPTNGMRISRTAGSFATRDDGAITILSLFLFVVMLAAAGLGIDVMRHEMARTHLQATLDSAVLAGAGAPADATADDVKFIVEDYFDAADLSQYLSTIDPDTDIVASLNAKSVTASVELEMDTFLMRLSGVDTLTTAGGATAAIAAPRMEIVLVLDVSGSMEGERLTKMKSAAKQFVTDVMSASDQGTTTISIVPYSWSVTPSDEMFEALSVDVRHNYSTCIDFLESDFEKTAIDPARSYGQTIYTSLTGSFGNIGIGDPTVTNTAYNRTCYTDEYFRILPYSNSVTALHNKIDSLKAAGSTSTHLGMKWAAGLLDPAFAPVVSSLQQTRTKTDSSGNLVTYNIVDPSINNTPALYSTGQVLKVAIVMGDGANDWTYGLDDPNGLMNPDIVENHTQPDYRGPDSYLYRVQYTDDVFKYRYFVFNPSFISYSEMNCNTGYWVCVYESEDITNYYLYSTYWNDYTDITNGVYLTPAQFNALPTTLPNFDSQERLSWEEAWGLMTPDFYSRTTFDYAPDNMFSRNGNGSIAPETKDDLMADICSATKSKGIVVYTIAFEMGEFNSAADRLENCASSPSQHFDATTVNISQAFGSIAANVQKLRLTQ</sequence>
<protein>
    <submittedName>
        <fullName evidence="3">von Willebrand factor type A domain-containing protein</fullName>
    </submittedName>
</protein>
<reference evidence="3 4" key="1">
    <citation type="submission" date="2016-11" db="EMBL/GenBank/DDBJ databases">
        <authorList>
            <person name="Varghese N."/>
            <person name="Submissions S."/>
        </authorList>
    </citation>
    <scope>NUCLEOTIDE SEQUENCE [LARGE SCALE GENOMIC DNA]</scope>
    <source>
        <strain evidence="3 4">DSM 28249</strain>
    </source>
</reference>
<dbReference type="SUPFAM" id="SSF53300">
    <property type="entry name" value="vWA-like"/>
    <property type="match status" value="1"/>
</dbReference>
<dbReference type="Pfam" id="PF13400">
    <property type="entry name" value="Tad"/>
    <property type="match status" value="1"/>
</dbReference>
<gene>
    <name evidence="3" type="ORF">SAMN05443432_103105</name>
</gene>
<evidence type="ECO:0000259" key="2">
    <source>
        <dbReference type="PROSITE" id="PS50234"/>
    </source>
</evidence>
<feature type="transmembrane region" description="Helical" evidence="1">
    <location>
        <begin position="34"/>
        <end position="54"/>
    </location>
</feature>
<evidence type="ECO:0000313" key="3">
    <source>
        <dbReference type="EMBL" id="SHL84144.1"/>
    </source>
</evidence>
<organism evidence="3 4">
    <name type="scientific">Roseovarius litoreus</name>
    <dbReference type="NCBI Taxonomy" id="1155722"/>
    <lineage>
        <taxon>Bacteria</taxon>
        <taxon>Pseudomonadati</taxon>
        <taxon>Pseudomonadota</taxon>
        <taxon>Alphaproteobacteria</taxon>
        <taxon>Rhodobacterales</taxon>
        <taxon>Roseobacteraceae</taxon>
        <taxon>Roseovarius</taxon>
    </lineage>
</organism>
<dbReference type="AlphaFoldDB" id="A0A1M7DXB6"/>
<keyword evidence="1" id="KW-1133">Transmembrane helix</keyword>
<dbReference type="EMBL" id="FRCB01000003">
    <property type="protein sequence ID" value="SHL84144.1"/>
    <property type="molecule type" value="Genomic_DNA"/>
</dbReference>
<evidence type="ECO:0000256" key="1">
    <source>
        <dbReference type="SAM" id="Phobius"/>
    </source>
</evidence>
<evidence type="ECO:0000313" key="4">
    <source>
        <dbReference type="Proteomes" id="UP000322545"/>
    </source>
</evidence>
<dbReference type="InterPro" id="IPR036465">
    <property type="entry name" value="vWFA_dom_sf"/>
</dbReference>
<dbReference type="InterPro" id="IPR028087">
    <property type="entry name" value="Tad_N"/>
</dbReference>
<dbReference type="Pfam" id="PF00092">
    <property type="entry name" value="VWA"/>
    <property type="match status" value="1"/>
</dbReference>
<keyword evidence="1" id="KW-0812">Transmembrane</keyword>
<proteinExistence type="predicted"/>
<feature type="domain" description="VWFA" evidence="2">
    <location>
        <begin position="161"/>
        <end position="208"/>
    </location>
</feature>